<dbReference type="Proteomes" id="UP000887566">
    <property type="component" value="Unplaced"/>
</dbReference>
<dbReference type="WBParaSite" id="PSAMB.scaffold11543size3280.g34222.t1">
    <property type="protein sequence ID" value="PSAMB.scaffold11543size3280.g34222.t1"/>
    <property type="gene ID" value="PSAMB.scaffold11543size3280.g34222"/>
</dbReference>
<proteinExistence type="predicted"/>
<keyword evidence="2" id="KW-1185">Reference proteome</keyword>
<keyword evidence="1" id="KW-0812">Transmembrane</keyword>
<protein>
    <submittedName>
        <fullName evidence="3">Uncharacterized protein</fullName>
    </submittedName>
</protein>
<sequence>MQVARAKDVLPGDDDQLAQGGLAAMSSVSPQMIQSAMHNRFIKYLHSETLNSAGHPLGIADVSRLSVGNMTTLQHLLTAFSALSIFHCIVAVATLVVGWRLLHVQ</sequence>
<feature type="transmembrane region" description="Helical" evidence="1">
    <location>
        <begin position="76"/>
        <end position="102"/>
    </location>
</feature>
<evidence type="ECO:0000313" key="2">
    <source>
        <dbReference type="Proteomes" id="UP000887566"/>
    </source>
</evidence>
<dbReference type="AlphaFoldDB" id="A0A914UQA4"/>
<evidence type="ECO:0000256" key="1">
    <source>
        <dbReference type="SAM" id="Phobius"/>
    </source>
</evidence>
<accession>A0A914UQA4</accession>
<organism evidence="2 3">
    <name type="scientific">Plectus sambesii</name>
    <dbReference type="NCBI Taxonomy" id="2011161"/>
    <lineage>
        <taxon>Eukaryota</taxon>
        <taxon>Metazoa</taxon>
        <taxon>Ecdysozoa</taxon>
        <taxon>Nematoda</taxon>
        <taxon>Chromadorea</taxon>
        <taxon>Plectida</taxon>
        <taxon>Plectina</taxon>
        <taxon>Plectoidea</taxon>
        <taxon>Plectidae</taxon>
        <taxon>Plectus</taxon>
    </lineage>
</organism>
<reference evidence="3" key="1">
    <citation type="submission" date="2022-11" db="UniProtKB">
        <authorList>
            <consortium name="WormBaseParasite"/>
        </authorList>
    </citation>
    <scope>IDENTIFICATION</scope>
</reference>
<keyword evidence="1" id="KW-1133">Transmembrane helix</keyword>
<name>A0A914UQA4_9BILA</name>
<evidence type="ECO:0000313" key="3">
    <source>
        <dbReference type="WBParaSite" id="PSAMB.scaffold11543size3280.g34222.t1"/>
    </source>
</evidence>
<keyword evidence="1" id="KW-0472">Membrane</keyword>